<evidence type="ECO:0000259" key="6">
    <source>
        <dbReference type="Pfam" id="PF05175"/>
    </source>
</evidence>
<name>A0A7S6UJR3_9GAMM</name>
<dbReference type="GO" id="GO:0032259">
    <property type="term" value="P:methylation"/>
    <property type="evidence" value="ECO:0007669"/>
    <property type="project" value="UniProtKB-KW"/>
</dbReference>
<feature type="binding site" evidence="5">
    <location>
        <position position="180"/>
    </location>
    <ligand>
        <name>S-adenosyl-L-methionine</name>
        <dbReference type="ChEBI" id="CHEBI:59789"/>
    </ligand>
</feature>
<keyword evidence="9" id="KW-1185">Reference proteome</keyword>
<evidence type="ECO:0000256" key="5">
    <source>
        <dbReference type="HAMAP-Rule" id="MF_02126"/>
    </source>
</evidence>
<dbReference type="RefSeq" id="WP_194034147.1">
    <property type="nucleotide sequence ID" value="NZ_CP063657.1"/>
</dbReference>
<comment type="function">
    <text evidence="5">Methylates the class 1 translation termination release factors RF1/PrfA and RF2/PrfB on the glutamine residue of the universally conserved GGQ motif.</text>
</comment>
<dbReference type="InterPro" id="IPR029063">
    <property type="entry name" value="SAM-dependent_MTases_sf"/>
</dbReference>
<dbReference type="CDD" id="cd02440">
    <property type="entry name" value="AdoMet_MTases"/>
    <property type="match status" value="1"/>
</dbReference>
<accession>A0A7S6UJR3</accession>
<evidence type="ECO:0000256" key="3">
    <source>
        <dbReference type="ARBA" id="ARBA00022691"/>
    </source>
</evidence>
<dbReference type="HAMAP" id="MF_02126">
    <property type="entry name" value="RF_methyltr_PrmC"/>
    <property type="match status" value="1"/>
</dbReference>
<dbReference type="Pfam" id="PF05175">
    <property type="entry name" value="MTS"/>
    <property type="match status" value="1"/>
</dbReference>
<dbReference type="InterPro" id="IPR002052">
    <property type="entry name" value="DNA_methylase_N6_adenine_CS"/>
</dbReference>
<keyword evidence="1 5" id="KW-0489">Methyltransferase</keyword>
<dbReference type="EMBL" id="CP063657">
    <property type="protein sequence ID" value="QOW21582.1"/>
    <property type="molecule type" value="Genomic_DNA"/>
</dbReference>
<dbReference type="GO" id="GO:0102559">
    <property type="term" value="F:peptide chain release factor N(5)-glutamine methyltransferase activity"/>
    <property type="evidence" value="ECO:0007669"/>
    <property type="project" value="UniProtKB-EC"/>
</dbReference>
<dbReference type="PROSITE" id="PS00092">
    <property type="entry name" value="N6_MTASE"/>
    <property type="match status" value="1"/>
</dbReference>
<evidence type="ECO:0000313" key="8">
    <source>
        <dbReference type="EMBL" id="QOW21582.1"/>
    </source>
</evidence>
<gene>
    <name evidence="5 8" type="primary">prmC</name>
    <name evidence="8" type="ORF">INQ42_10085</name>
</gene>
<reference evidence="8 9" key="1">
    <citation type="submission" date="2020-10" db="EMBL/GenBank/DDBJ databases">
        <title>complete genome sequencing of Lysobacter sp. H23M41.</title>
        <authorList>
            <person name="Bae J.-W."/>
            <person name="Lee S.-Y."/>
        </authorList>
    </citation>
    <scope>NUCLEOTIDE SEQUENCE [LARGE SCALE GENOMIC DNA]</scope>
    <source>
        <strain evidence="8 9">H23M41</strain>
    </source>
</reference>
<organism evidence="8 9">
    <name type="scientific">Novilysobacter avium</name>
    <dbReference type="NCBI Taxonomy" id="2781023"/>
    <lineage>
        <taxon>Bacteria</taxon>
        <taxon>Pseudomonadati</taxon>
        <taxon>Pseudomonadota</taxon>
        <taxon>Gammaproteobacteria</taxon>
        <taxon>Lysobacterales</taxon>
        <taxon>Lysobacteraceae</taxon>
        <taxon>Novilysobacter</taxon>
    </lineage>
</organism>
<sequence length="274" mass="29698">MARIDSLLREARLGTEPGEAELLLAHTLCRSRTWLYAHGDEELDDAAAQHFGALLERRRAGEPVAYLTGQRGFWRFDLQVSPATLIPRAETELLVEQTLARLPADRELRVADLGTGSGAVALAVAMERPLARVIATDASETALEVAAGNARALDLGNVEFRHGNWLEPLAGMRFDLIVSNPPYIAEDDAHLVQGDLRFEPRNALAAGADGLDDIRTIIGDAPALLAPAGWLLLEHGLEQGLAVRALMVQAGLRDVETVVDLEQRDRVSVGRVAE</sequence>
<dbReference type="InterPro" id="IPR040758">
    <property type="entry name" value="PrmC_N"/>
</dbReference>
<dbReference type="SUPFAM" id="SSF53335">
    <property type="entry name" value="S-adenosyl-L-methionine-dependent methyltransferases"/>
    <property type="match status" value="1"/>
</dbReference>
<dbReference type="InterPro" id="IPR007848">
    <property type="entry name" value="Small_mtfrase_dom"/>
</dbReference>
<evidence type="ECO:0000256" key="2">
    <source>
        <dbReference type="ARBA" id="ARBA00022679"/>
    </source>
</evidence>
<dbReference type="PANTHER" id="PTHR18895">
    <property type="entry name" value="HEMK METHYLTRANSFERASE"/>
    <property type="match status" value="1"/>
</dbReference>
<dbReference type="Proteomes" id="UP000593932">
    <property type="component" value="Chromosome"/>
</dbReference>
<dbReference type="InterPro" id="IPR050320">
    <property type="entry name" value="N5-glutamine_MTase"/>
</dbReference>
<protein>
    <recommendedName>
        <fullName evidence="5">Release factor glutamine methyltransferase</fullName>
        <shortName evidence="5">RF MTase</shortName>
        <ecNumber evidence="5">2.1.1.297</ecNumber>
    </recommendedName>
    <alternativeName>
        <fullName evidence="5">N5-glutamine methyltransferase PrmC</fullName>
    </alternativeName>
    <alternativeName>
        <fullName evidence="5">Protein-(glutamine-N5) MTase PrmC</fullName>
    </alternativeName>
    <alternativeName>
        <fullName evidence="5">Protein-glutamine N-methyltransferase PrmC</fullName>
    </alternativeName>
</protein>
<feature type="domain" description="Release factor glutamine methyltransferase N-terminal" evidence="7">
    <location>
        <begin position="5"/>
        <end position="69"/>
    </location>
</feature>
<evidence type="ECO:0000313" key="9">
    <source>
        <dbReference type="Proteomes" id="UP000593932"/>
    </source>
</evidence>
<feature type="binding site" evidence="5">
    <location>
        <begin position="180"/>
        <end position="183"/>
    </location>
    <ligand>
        <name>substrate</name>
    </ligand>
</feature>
<dbReference type="EC" id="2.1.1.297" evidence="5"/>
<feature type="binding site" evidence="5">
    <location>
        <position position="165"/>
    </location>
    <ligand>
        <name>S-adenosyl-L-methionine</name>
        <dbReference type="ChEBI" id="CHEBI:59789"/>
    </ligand>
</feature>
<keyword evidence="2 5" id="KW-0808">Transferase</keyword>
<proteinExistence type="inferred from homology"/>
<feature type="domain" description="Methyltransferase small" evidence="6">
    <location>
        <begin position="99"/>
        <end position="188"/>
    </location>
</feature>
<evidence type="ECO:0000259" key="7">
    <source>
        <dbReference type="Pfam" id="PF17827"/>
    </source>
</evidence>
<evidence type="ECO:0000256" key="1">
    <source>
        <dbReference type="ARBA" id="ARBA00022603"/>
    </source>
</evidence>
<comment type="similarity">
    <text evidence="5">Belongs to the protein N5-glutamine methyltransferase family. PrmC subfamily.</text>
</comment>
<dbReference type="PANTHER" id="PTHR18895:SF74">
    <property type="entry name" value="MTRF1L RELEASE FACTOR GLUTAMINE METHYLTRANSFERASE"/>
    <property type="match status" value="1"/>
</dbReference>
<dbReference type="InterPro" id="IPR004556">
    <property type="entry name" value="HemK-like"/>
</dbReference>
<feature type="binding site" evidence="5">
    <location>
        <position position="137"/>
    </location>
    <ligand>
        <name>S-adenosyl-L-methionine</name>
        <dbReference type="ChEBI" id="CHEBI:59789"/>
    </ligand>
</feature>
<dbReference type="NCBIfam" id="TIGR03534">
    <property type="entry name" value="RF_mod_PrmC"/>
    <property type="match status" value="1"/>
</dbReference>
<keyword evidence="3 5" id="KW-0949">S-adenosyl-L-methionine</keyword>
<dbReference type="NCBIfam" id="TIGR00536">
    <property type="entry name" value="hemK_fam"/>
    <property type="match status" value="1"/>
</dbReference>
<dbReference type="InterPro" id="IPR019874">
    <property type="entry name" value="RF_methyltr_PrmC"/>
</dbReference>
<dbReference type="Gene3D" id="3.40.50.150">
    <property type="entry name" value="Vaccinia Virus protein VP39"/>
    <property type="match status" value="1"/>
</dbReference>
<dbReference type="Pfam" id="PF17827">
    <property type="entry name" value="PrmC_N"/>
    <property type="match status" value="1"/>
</dbReference>
<comment type="catalytic activity">
    <reaction evidence="4 5">
        <text>L-glutaminyl-[peptide chain release factor] + S-adenosyl-L-methionine = N(5)-methyl-L-glutaminyl-[peptide chain release factor] + S-adenosyl-L-homocysteine + H(+)</text>
        <dbReference type="Rhea" id="RHEA:42896"/>
        <dbReference type="Rhea" id="RHEA-COMP:10271"/>
        <dbReference type="Rhea" id="RHEA-COMP:10272"/>
        <dbReference type="ChEBI" id="CHEBI:15378"/>
        <dbReference type="ChEBI" id="CHEBI:30011"/>
        <dbReference type="ChEBI" id="CHEBI:57856"/>
        <dbReference type="ChEBI" id="CHEBI:59789"/>
        <dbReference type="ChEBI" id="CHEBI:61891"/>
        <dbReference type="EC" id="2.1.1.297"/>
    </reaction>
</comment>
<evidence type="ECO:0000256" key="4">
    <source>
        <dbReference type="ARBA" id="ARBA00048391"/>
    </source>
</evidence>
<feature type="binding site" evidence="5">
    <location>
        <begin position="114"/>
        <end position="118"/>
    </location>
    <ligand>
        <name>S-adenosyl-L-methionine</name>
        <dbReference type="ChEBI" id="CHEBI:59789"/>
    </ligand>
</feature>
<dbReference type="Gene3D" id="1.10.8.10">
    <property type="entry name" value="DNA helicase RuvA subunit, C-terminal domain"/>
    <property type="match status" value="1"/>
</dbReference>